<dbReference type="RefSeq" id="XP_002778270.1">
    <property type="nucleotide sequence ID" value="XM_002778224.1"/>
</dbReference>
<feature type="region of interest" description="Disordered" evidence="1">
    <location>
        <begin position="75"/>
        <end position="95"/>
    </location>
</feature>
<evidence type="ECO:0000256" key="1">
    <source>
        <dbReference type="SAM" id="MobiDB-lite"/>
    </source>
</evidence>
<dbReference type="InParanoid" id="C5KZN7"/>
<keyword evidence="2" id="KW-1133">Transmembrane helix</keyword>
<name>C5KZN7_PERM5</name>
<dbReference type="GeneID" id="9038343"/>
<evidence type="ECO:0000313" key="3">
    <source>
        <dbReference type="EMBL" id="EER10065.1"/>
    </source>
</evidence>
<evidence type="ECO:0000256" key="2">
    <source>
        <dbReference type="SAM" id="Phobius"/>
    </source>
</evidence>
<proteinExistence type="predicted"/>
<evidence type="ECO:0000313" key="4">
    <source>
        <dbReference type="Proteomes" id="UP000007800"/>
    </source>
</evidence>
<accession>C5KZN7</accession>
<protein>
    <submittedName>
        <fullName evidence="3">Uncharacterized protein</fullName>
    </submittedName>
</protein>
<dbReference type="AlphaFoldDB" id="C5KZN7"/>
<reference evidence="3 4" key="1">
    <citation type="submission" date="2008-07" db="EMBL/GenBank/DDBJ databases">
        <authorList>
            <person name="El-Sayed N."/>
            <person name="Caler E."/>
            <person name="Inman J."/>
            <person name="Amedeo P."/>
            <person name="Hass B."/>
            <person name="Wortman J."/>
        </authorList>
    </citation>
    <scope>NUCLEOTIDE SEQUENCE [LARGE SCALE GENOMIC DNA]</scope>
    <source>
        <strain evidence="4">ATCC 50983 / TXsc</strain>
    </source>
</reference>
<dbReference type="EMBL" id="GG677899">
    <property type="protein sequence ID" value="EER10065.1"/>
    <property type="molecule type" value="Genomic_DNA"/>
</dbReference>
<keyword evidence="2" id="KW-0812">Transmembrane</keyword>
<keyword evidence="4" id="KW-1185">Reference proteome</keyword>
<keyword evidence="2" id="KW-0472">Membrane</keyword>
<dbReference type="Proteomes" id="UP000007800">
    <property type="component" value="Unassembled WGS sequence"/>
</dbReference>
<organism evidence="4">
    <name type="scientific">Perkinsus marinus (strain ATCC 50983 / TXsc)</name>
    <dbReference type="NCBI Taxonomy" id="423536"/>
    <lineage>
        <taxon>Eukaryota</taxon>
        <taxon>Sar</taxon>
        <taxon>Alveolata</taxon>
        <taxon>Perkinsozoa</taxon>
        <taxon>Perkinsea</taxon>
        <taxon>Perkinsida</taxon>
        <taxon>Perkinsidae</taxon>
        <taxon>Perkinsus</taxon>
    </lineage>
</organism>
<feature type="transmembrane region" description="Helical" evidence="2">
    <location>
        <begin position="12"/>
        <end position="32"/>
    </location>
</feature>
<gene>
    <name evidence="3" type="ORF">Pmar_PMAR007062</name>
</gene>
<sequence length="95" mass="10141">MLASGLLNDTDMPVVVTIIVGSICGVLAGNVLTDKIMLGIRRYRLHAMERNSQKIGIDYEFKKIGLPMSRQSLDLFDSSSDGSSSGSESGTVSTS</sequence>